<dbReference type="Proteomes" id="UP000503336">
    <property type="component" value="Chromosome"/>
</dbReference>
<keyword evidence="3" id="KW-0804">Transcription</keyword>
<dbReference type="SMART" id="SM00895">
    <property type="entry name" value="FCD"/>
    <property type="match status" value="1"/>
</dbReference>
<dbReference type="AlphaFoldDB" id="A0A7L5BWZ8"/>
<dbReference type="InterPro" id="IPR036390">
    <property type="entry name" value="WH_DNA-bd_sf"/>
</dbReference>
<dbReference type="InterPro" id="IPR000524">
    <property type="entry name" value="Tscrpt_reg_HTH_GntR"/>
</dbReference>
<dbReference type="SUPFAM" id="SSF48008">
    <property type="entry name" value="GntR ligand-binding domain-like"/>
    <property type="match status" value="1"/>
</dbReference>
<feature type="region of interest" description="Disordered" evidence="4">
    <location>
        <begin position="207"/>
        <end position="244"/>
    </location>
</feature>
<keyword evidence="1" id="KW-0805">Transcription regulation</keyword>
<evidence type="ECO:0000256" key="4">
    <source>
        <dbReference type="SAM" id="MobiDB-lite"/>
    </source>
</evidence>
<proteinExistence type="predicted"/>
<dbReference type="PRINTS" id="PR00035">
    <property type="entry name" value="HTHGNTR"/>
</dbReference>
<evidence type="ECO:0000256" key="2">
    <source>
        <dbReference type="ARBA" id="ARBA00023125"/>
    </source>
</evidence>
<dbReference type="GO" id="GO:0003700">
    <property type="term" value="F:DNA-binding transcription factor activity"/>
    <property type="evidence" value="ECO:0007669"/>
    <property type="project" value="InterPro"/>
</dbReference>
<organism evidence="6 7">
    <name type="scientific">Pikeienuella piscinae</name>
    <dbReference type="NCBI Taxonomy" id="2748098"/>
    <lineage>
        <taxon>Bacteria</taxon>
        <taxon>Pseudomonadati</taxon>
        <taxon>Pseudomonadota</taxon>
        <taxon>Alphaproteobacteria</taxon>
        <taxon>Rhodobacterales</taxon>
        <taxon>Paracoccaceae</taxon>
        <taxon>Pikeienuella</taxon>
    </lineage>
</organism>
<sequence length="244" mass="27630">MNARKPIRAASLHTSRTQTVADALRQAILEGALEAGERLNLDDLSEHFGMSRMPVREAIKMLEAEGLVKIYPYRGVEVSSLGADDLDELFGLRDVLERKAAARAVTRLSEGDLGKMKRILEDMDALMDQHDEWIDLNRQFHKIVNRASGWPRLIEMIDVLRVNVERYVRAYVSMMGRETPQREHWALYEACRNRDPEAAQAAISDHLRHTAESLASHLPDGGAQTDAANTPPPEERQKKRTNLQ</sequence>
<dbReference type="RefSeq" id="WP_165097904.1">
    <property type="nucleotide sequence ID" value="NZ_CP049056.1"/>
</dbReference>
<dbReference type="SMART" id="SM00345">
    <property type="entry name" value="HTH_GNTR"/>
    <property type="match status" value="1"/>
</dbReference>
<dbReference type="Pfam" id="PF07729">
    <property type="entry name" value="FCD"/>
    <property type="match status" value="1"/>
</dbReference>
<feature type="domain" description="HTH gntR-type" evidence="5">
    <location>
        <begin position="14"/>
        <end position="81"/>
    </location>
</feature>
<dbReference type="EMBL" id="CP049056">
    <property type="protein sequence ID" value="QIE55673.1"/>
    <property type="molecule type" value="Genomic_DNA"/>
</dbReference>
<evidence type="ECO:0000256" key="3">
    <source>
        <dbReference type="ARBA" id="ARBA00023163"/>
    </source>
</evidence>
<evidence type="ECO:0000256" key="1">
    <source>
        <dbReference type="ARBA" id="ARBA00023015"/>
    </source>
</evidence>
<name>A0A7L5BWZ8_9RHOB</name>
<accession>A0A7L5BWZ8</accession>
<dbReference type="Gene3D" id="1.20.120.530">
    <property type="entry name" value="GntR ligand-binding domain-like"/>
    <property type="match status" value="1"/>
</dbReference>
<dbReference type="Gene3D" id="1.10.10.10">
    <property type="entry name" value="Winged helix-like DNA-binding domain superfamily/Winged helix DNA-binding domain"/>
    <property type="match status" value="1"/>
</dbReference>
<gene>
    <name evidence="6" type="ORF">G5B40_09575</name>
</gene>
<dbReference type="GO" id="GO:0003677">
    <property type="term" value="F:DNA binding"/>
    <property type="evidence" value="ECO:0007669"/>
    <property type="project" value="UniProtKB-KW"/>
</dbReference>
<dbReference type="PANTHER" id="PTHR43537">
    <property type="entry name" value="TRANSCRIPTIONAL REGULATOR, GNTR FAMILY"/>
    <property type="match status" value="1"/>
</dbReference>
<dbReference type="CDD" id="cd07377">
    <property type="entry name" value="WHTH_GntR"/>
    <property type="match status" value="1"/>
</dbReference>
<evidence type="ECO:0000313" key="6">
    <source>
        <dbReference type="EMBL" id="QIE55673.1"/>
    </source>
</evidence>
<dbReference type="PANTHER" id="PTHR43537:SF41">
    <property type="entry name" value="TRANSCRIPTIONAL REGULATORY PROTEIN"/>
    <property type="match status" value="1"/>
</dbReference>
<keyword evidence="7" id="KW-1185">Reference proteome</keyword>
<evidence type="ECO:0000259" key="5">
    <source>
        <dbReference type="PROSITE" id="PS50949"/>
    </source>
</evidence>
<protein>
    <submittedName>
        <fullName evidence="6">GntR family transcriptional regulator</fullName>
    </submittedName>
</protein>
<dbReference type="KEGG" id="hdh:G5B40_09575"/>
<dbReference type="InterPro" id="IPR036388">
    <property type="entry name" value="WH-like_DNA-bd_sf"/>
</dbReference>
<dbReference type="Pfam" id="PF00392">
    <property type="entry name" value="GntR"/>
    <property type="match status" value="1"/>
</dbReference>
<reference evidence="6 7" key="1">
    <citation type="submission" date="2020-02" db="EMBL/GenBank/DDBJ databases">
        <title>complete genome sequence of Rhodobacteraceae bacterium.</title>
        <authorList>
            <person name="Park J."/>
            <person name="Kim Y.-S."/>
            <person name="Kim K.-H."/>
        </authorList>
    </citation>
    <scope>NUCLEOTIDE SEQUENCE [LARGE SCALE GENOMIC DNA]</scope>
    <source>
        <strain evidence="6 7">RR4-56</strain>
    </source>
</reference>
<dbReference type="InterPro" id="IPR011711">
    <property type="entry name" value="GntR_C"/>
</dbReference>
<dbReference type="SUPFAM" id="SSF46785">
    <property type="entry name" value="Winged helix' DNA-binding domain"/>
    <property type="match status" value="1"/>
</dbReference>
<keyword evidence="2" id="KW-0238">DNA-binding</keyword>
<dbReference type="InterPro" id="IPR008920">
    <property type="entry name" value="TF_FadR/GntR_C"/>
</dbReference>
<dbReference type="PROSITE" id="PS50949">
    <property type="entry name" value="HTH_GNTR"/>
    <property type="match status" value="1"/>
</dbReference>
<evidence type="ECO:0000313" key="7">
    <source>
        <dbReference type="Proteomes" id="UP000503336"/>
    </source>
</evidence>